<evidence type="ECO:0000256" key="2">
    <source>
        <dbReference type="ARBA" id="ARBA00006763"/>
    </source>
</evidence>
<keyword evidence="3" id="KW-0203">Cytokinin biosynthesis</keyword>
<dbReference type="InterPro" id="IPR005269">
    <property type="entry name" value="LOG"/>
</dbReference>
<dbReference type="PANTHER" id="PTHR31223">
    <property type="entry name" value="LOG FAMILY PROTEIN YJL055W"/>
    <property type="match status" value="1"/>
</dbReference>
<comment type="similarity">
    <text evidence="2 3">Belongs to the LOG family.</text>
</comment>
<evidence type="ECO:0000313" key="5">
    <source>
        <dbReference type="Proteomes" id="UP001220395"/>
    </source>
</evidence>
<comment type="catalytic activity">
    <reaction evidence="1">
        <text>AMP + H2O = D-ribose 5-phosphate + adenine</text>
        <dbReference type="Rhea" id="RHEA:20129"/>
        <dbReference type="ChEBI" id="CHEBI:15377"/>
        <dbReference type="ChEBI" id="CHEBI:16708"/>
        <dbReference type="ChEBI" id="CHEBI:78346"/>
        <dbReference type="ChEBI" id="CHEBI:456215"/>
        <dbReference type="EC" id="3.2.2.4"/>
    </reaction>
</comment>
<proteinExistence type="inferred from homology"/>
<evidence type="ECO:0000313" key="4">
    <source>
        <dbReference type="EMBL" id="WCT73270.1"/>
    </source>
</evidence>
<evidence type="ECO:0000256" key="3">
    <source>
        <dbReference type="RuleBase" id="RU363015"/>
    </source>
</evidence>
<dbReference type="RefSeq" id="WP_273687369.1">
    <property type="nucleotide sequence ID" value="NZ_CP117411.1"/>
</dbReference>
<dbReference type="EMBL" id="CP117411">
    <property type="protein sequence ID" value="WCT73270.1"/>
    <property type="molecule type" value="Genomic_DNA"/>
</dbReference>
<dbReference type="PANTHER" id="PTHR31223:SF70">
    <property type="entry name" value="LOG FAMILY PROTEIN YJL055W"/>
    <property type="match status" value="1"/>
</dbReference>
<keyword evidence="5" id="KW-1185">Reference proteome</keyword>
<dbReference type="NCBIfam" id="TIGR00730">
    <property type="entry name" value="Rossman fold protein, TIGR00730 family"/>
    <property type="match status" value="1"/>
</dbReference>
<sequence length="193" mass="20557">MKRICVFCGSSPGFDPAYAEAAGALGTAIAAARLGLVYGGASVGLMGIVADAALAAGGEVIGVLPRALKDRELAHHGLSELHITTSMHERKAKMADLADGFVALPGGIGTFEELFEVWTWGQLGDHAKPVALLDVAGFYRPLLGFLDSVVAAGFLRAGHRELLIDENDSTRLIARMRDYRPPMVTKWIDPSER</sequence>
<dbReference type="Proteomes" id="UP001220395">
    <property type="component" value="Chromosome"/>
</dbReference>
<dbReference type="SUPFAM" id="SSF102405">
    <property type="entry name" value="MCP/YpsA-like"/>
    <property type="match status" value="1"/>
</dbReference>
<keyword evidence="3" id="KW-0378">Hydrolase</keyword>
<dbReference type="EC" id="3.2.2.n1" evidence="3"/>
<dbReference type="Gene3D" id="3.40.50.450">
    <property type="match status" value="1"/>
</dbReference>
<gene>
    <name evidence="4" type="ORF">PQ455_16880</name>
</gene>
<dbReference type="InterPro" id="IPR031100">
    <property type="entry name" value="LOG_fam"/>
</dbReference>
<organism evidence="4 5">
    <name type="scientific">Sphingomonas naphthae</name>
    <dbReference type="NCBI Taxonomy" id="1813468"/>
    <lineage>
        <taxon>Bacteria</taxon>
        <taxon>Pseudomonadati</taxon>
        <taxon>Pseudomonadota</taxon>
        <taxon>Alphaproteobacteria</taxon>
        <taxon>Sphingomonadales</taxon>
        <taxon>Sphingomonadaceae</taxon>
        <taxon>Sphingomonas</taxon>
    </lineage>
</organism>
<protein>
    <recommendedName>
        <fullName evidence="3">Cytokinin riboside 5'-monophosphate phosphoribohydrolase</fullName>
        <ecNumber evidence="3">3.2.2.n1</ecNumber>
    </recommendedName>
</protein>
<dbReference type="Pfam" id="PF03641">
    <property type="entry name" value="Lysine_decarbox"/>
    <property type="match status" value="1"/>
</dbReference>
<accession>A0ABY7TLK7</accession>
<name>A0ABY7TLK7_9SPHN</name>
<evidence type="ECO:0000256" key="1">
    <source>
        <dbReference type="ARBA" id="ARBA00000274"/>
    </source>
</evidence>
<reference evidence="4 5" key="1">
    <citation type="submission" date="2023-02" db="EMBL/GenBank/DDBJ databases">
        <title>Genome sequence of Sphingomonas naphthae.</title>
        <authorList>
            <person name="Kim S."/>
            <person name="Heo J."/>
            <person name="Kwon S.-W."/>
        </authorList>
    </citation>
    <scope>NUCLEOTIDE SEQUENCE [LARGE SCALE GENOMIC DNA]</scope>
    <source>
        <strain evidence="4 5">KACC 18716</strain>
    </source>
</reference>